<dbReference type="EMBL" id="SMFQ01000002">
    <property type="protein sequence ID" value="TCJ88216.1"/>
    <property type="molecule type" value="Genomic_DNA"/>
</dbReference>
<dbReference type="InterPro" id="IPR011990">
    <property type="entry name" value="TPR-like_helical_dom_sf"/>
</dbReference>
<feature type="compositionally biased region" description="Polar residues" evidence="1">
    <location>
        <begin position="157"/>
        <end position="170"/>
    </location>
</feature>
<organism evidence="2 3">
    <name type="scientific">Cocleimonas flava</name>
    <dbReference type="NCBI Taxonomy" id="634765"/>
    <lineage>
        <taxon>Bacteria</taxon>
        <taxon>Pseudomonadati</taxon>
        <taxon>Pseudomonadota</taxon>
        <taxon>Gammaproteobacteria</taxon>
        <taxon>Thiotrichales</taxon>
        <taxon>Thiotrichaceae</taxon>
        <taxon>Cocleimonas</taxon>
    </lineage>
</organism>
<evidence type="ECO:0000313" key="2">
    <source>
        <dbReference type="EMBL" id="TCJ88216.1"/>
    </source>
</evidence>
<gene>
    <name evidence="2" type="ORF">EV695_0056</name>
</gene>
<protein>
    <submittedName>
        <fullName evidence="2">Uncharacterized protein</fullName>
    </submittedName>
</protein>
<dbReference type="AlphaFoldDB" id="A0A4R1F264"/>
<dbReference type="SUPFAM" id="SSF48452">
    <property type="entry name" value="TPR-like"/>
    <property type="match status" value="1"/>
</dbReference>
<proteinExistence type="predicted"/>
<keyword evidence="3" id="KW-1185">Reference proteome</keyword>
<dbReference type="Proteomes" id="UP000294887">
    <property type="component" value="Unassembled WGS sequence"/>
</dbReference>
<evidence type="ECO:0000256" key="1">
    <source>
        <dbReference type="SAM" id="MobiDB-lite"/>
    </source>
</evidence>
<sequence length="290" mass="32397">MDQDNSYKPYKTRIYSPLYLLKMKTRESISNMNTFPQYNNPSNYQFIFQFTHKVKCVGLALLLMSVTGCSVVDSFQSPQPQARALPKIPEVKRQQVNNPRYTQPKKVTRVQKAPVAKVVKPQVKVITAEERMQAKELLQKQAKEQATVDIDPYATVPESNSLSITSTVENPSPEKEEAADTSSSSSPAVKSLMVGARADLAIGKNSSAVSKLERGLRIESQNPELWHLLSKAHYSDNDYTQAITMAKKSNRYSNDDNLIAQNWALIKKAGEKSGNATAIKEALDYIKLNP</sequence>
<comment type="caution">
    <text evidence="2">The sequence shown here is derived from an EMBL/GenBank/DDBJ whole genome shotgun (WGS) entry which is preliminary data.</text>
</comment>
<reference evidence="2 3" key="1">
    <citation type="submission" date="2019-03" db="EMBL/GenBank/DDBJ databases">
        <title>Genomic Encyclopedia of Type Strains, Phase IV (KMG-IV): sequencing the most valuable type-strain genomes for metagenomic binning, comparative biology and taxonomic classification.</title>
        <authorList>
            <person name="Goeker M."/>
        </authorList>
    </citation>
    <scope>NUCLEOTIDE SEQUENCE [LARGE SCALE GENOMIC DNA]</scope>
    <source>
        <strain evidence="2 3">DSM 24830</strain>
    </source>
</reference>
<feature type="region of interest" description="Disordered" evidence="1">
    <location>
        <begin position="149"/>
        <end position="188"/>
    </location>
</feature>
<accession>A0A4R1F264</accession>
<evidence type="ECO:0000313" key="3">
    <source>
        <dbReference type="Proteomes" id="UP000294887"/>
    </source>
</evidence>
<name>A0A4R1F264_9GAMM</name>
<dbReference type="Gene3D" id="1.25.40.10">
    <property type="entry name" value="Tetratricopeptide repeat domain"/>
    <property type="match status" value="1"/>
</dbReference>